<name>A0AAV3RP38_LITER</name>
<dbReference type="EMBL" id="BAABME010009935">
    <property type="protein sequence ID" value="GAA0176082.1"/>
    <property type="molecule type" value="Genomic_DNA"/>
</dbReference>
<evidence type="ECO:0000313" key="1">
    <source>
        <dbReference type="EMBL" id="GAA0176082.1"/>
    </source>
</evidence>
<dbReference type="Proteomes" id="UP001454036">
    <property type="component" value="Unassembled WGS sequence"/>
</dbReference>
<protein>
    <submittedName>
        <fullName evidence="1">Uncharacterized protein</fullName>
    </submittedName>
</protein>
<evidence type="ECO:0000313" key="2">
    <source>
        <dbReference type="Proteomes" id="UP001454036"/>
    </source>
</evidence>
<sequence>MGSRLRTKTMILIQPHKLKNFLTLHCQLVESDDGAYSRHHGIDFVQYAAVEDVDSALNLKSSSIGGKQFGVKFALHKTPLEKYLTTKNQITKDVKDFVQGSSSDSYTESTLYQKWKYLDLGIAYDMPIYTKGATLYAALVALDYTGQHEASLKSSIKFNEIQDEIPVLLEVVELPLMHSELYEDRGVKPYNVEQWFHSVLKRYIFHLTDSLRTDIGSTTNLSSPVDTKLRFFVVMFSSNGLMWDQIFDPGINFSVLKLLVDLGCRQMDYYWSGFNVTPGNIADFYSRKAFRLILKDSSTLALYVIEKLSLAYLVESLLNSFKSINIGIHNNFQNLILLAKLRHYHFTKRGDVGSRMKDGRNVLTRQHPWDPGIANMFLEGRQIDNPNSCD</sequence>
<reference evidence="1 2" key="1">
    <citation type="submission" date="2024-01" db="EMBL/GenBank/DDBJ databases">
        <title>The complete chloroplast genome sequence of Lithospermum erythrorhizon: insights into the phylogenetic relationship among Boraginaceae species and the maternal lineages of purple gromwells.</title>
        <authorList>
            <person name="Okada T."/>
            <person name="Watanabe K."/>
        </authorList>
    </citation>
    <scope>NUCLEOTIDE SEQUENCE [LARGE SCALE GENOMIC DNA]</scope>
</reference>
<organism evidence="1 2">
    <name type="scientific">Lithospermum erythrorhizon</name>
    <name type="common">Purple gromwell</name>
    <name type="synonym">Lithospermum officinale var. erythrorhizon</name>
    <dbReference type="NCBI Taxonomy" id="34254"/>
    <lineage>
        <taxon>Eukaryota</taxon>
        <taxon>Viridiplantae</taxon>
        <taxon>Streptophyta</taxon>
        <taxon>Embryophyta</taxon>
        <taxon>Tracheophyta</taxon>
        <taxon>Spermatophyta</taxon>
        <taxon>Magnoliopsida</taxon>
        <taxon>eudicotyledons</taxon>
        <taxon>Gunneridae</taxon>
        <taxon>Pentapetalae</taxon>
        <taxon>asterids</taxon>
        <taxon>lamiids</taxon>
        <taxon>Boraginales</taxon>
        <taxon>Boraginaceae</taxon>
        <taxon>Boraginoideae</taxon>
        <taxon>Lithospermeae</taxon>
        <taxon>Lithospermum</taxon>
    </lineage>
</organism>
<proteinExistence type="predicted"/>
<keyword evidence="2" id="KW-1185">Reference proteome</keyword>
<accession>A0AAV3RP38</accession>
<dbReference type="AlphaFoldDB" id="A0AAV3RP38"/>
<gene>
    <name evidence="1" type="ORF">LIER_29139</name>
</gene>
<comment type="caution">
    <text evidence="1">The sequence shown here is derived from an EMBL/GenBank/DDBJ whole genome shotgun (WGS) entry which is preliminary data.</text>
</comment>